<dbReference type="GO" id="GO:0016114">
    <property type="term" value="P:terpenoid biosynthetic process"/>
    <property type="evidence" value="ECO:0007669"/>
    <property type="project" value="InterPro"/>
</dbReference>
<keyword evidence="4" id="KW-0456">Lyase</keyword>
<dbReference type="EMBL" id="SZYD01000016">
    <property type="protein sequence ID" value="KAD3336674.1"/>
    <property type="molecule type" value="Genomic_DNA"/>
</dbReference>
<dbReference type="OrthoDB" id="1921927at2759"/>
<dbReference type="Gene3D" id="1.10.600.10">
    <property type="entry name" value="Farnesyl Diphosphate Synthase"/>
    <property type="match status" value="1"/>
</dbReference>
<dbReference type="SUPFAM" id="SSF48239">
    <property type="entry name" value="Terpenoid cyclases/Protein prenyltransferases"/>
    <property type="match status" value="1"/>
</dbReference>
<keyword evidence="8" id="KW-1185">Reference proteome</keyword>
<evidence type="ECO:0000259" key="6">
    <source>
        <dbReference type="Pfam" id="PF03936"/>
    </source>
</evidence>
<dbReference type="SUPFAM" id="SSF48576">
    <property type="entry name" value="Terpenoid synthases"/>
    <property type="match status" value="1"/>
</dbReference>
<feature type="domain" description="Terpene synthase N-terminal" evidence="5">
    <location>
        <begin position="8"/>
        <end position="146"/>
    </location>
</feature>
<dbReference type="InterPro" id="IPR005630">
    <property type="entry name" value="Terpene_synthase_metal-bd"/>
</dbReference>
<dbReference type="Gene3D" id="1.50.10.130">
    <property type="entry name" value="Terpene synthase, N-terminal domain"/>
    <property type="match status" value="1"/>
</dbReference>
<sequence>MITKDIDDVKFEDLLKVDAVIRLGLDYHYENEINLILERCYHQFIKKDLVEHTNLYEVSICFRILRQNGFHVSADVFELFKGKNGEFVESMKHNDTKGLVELYEASHLCIEGENILDEAAIFSSHMLEKSLKFLDDEEARMVKYALENPHRRNITHFTLLNSSRDCDAIMLKELAKLESEMVQSTRRKEINEILRWWKDLGLWEDLNLARNQPLKWYIVPMVCLANPSFSQERIDLTKIVSLIYILDDIFDIYGTVDELTLLTEAINKWDTMALEQLPHYMRSSFKVLYDTTSDIAYKVYEKHGFNPMKDLQKSWATLCEAFLVEAKWFSSRHIPKSEEYLKNGIISSGVEVFLVHMLFFLGDGVTKENAKLIYQKDIIPSVSKILRLTDDLEAEQNENQDGQDGSYVKCFLLEHEKCSKNIVKEYVRKMISDTWKSLNKECLSPNPFSEDFLKGSLNLARLVPSMYGYKCYNSFDMIEEYVKSIL</sequence>
<proteinExistence type="predicted"/>
<dbReference type="SFLD" id="SFLDS00005">
    <property type="entry name" value="Isoprenoid_Synthase_Type_I"/>
    <property type="match status" value="1"/>
</dbReference>
<dbReference type="SFLD" id="SFLDG01019">
    <property type="entry name" value="Terpene_Cyclase_Like_1_C_Termi"/>
    <property type="match status" value="1"/>
</dbReference>
<dbReference type="Proteomes" id="UP000326396">
    <property type="component" value="Linkage Group LG6"/>
</dbReference>
<dbReference type="PANTHER" id="PTHR31225">
    <property type="entry name" value="OS04G0344100 PROTEIN-RELATED"/>
    <property type="match status" value="1"/>
</dbReference>
<dbReference type="AlphaFoldDB" id="A0A5N6M7U1"/>
<evidence type="ECO:0000256" key="3">
    <source>
        <dbReference type="ARBA" id="ARBA00022842"/>
    </source>
</evidence>
<name>A0A5N6M7U1_9ASTR</name>
<feature type="domain" description="Terpene synthase metal-binding" evidence="6">
    <location>
        <begin position="198"/>
        <end position="436"/>
    </location>
</feature>
<dbReference type="InterPro" id="IPR008930">
    <property type="entry name" value="Terpenoid_cyclase/PrenylTrfase"/>
</dbReference>
<dbReference type="InterPro" id="IPR001906">
    <property type="entry name" value="Terpene_synth_N"/>
</dbReference>
<comment type="cofactor">
    <cofactor evidence="1">
        <name>Mg(2+)</name>
        <dbReference type="ChEBI" id="CHEBI:18420"/>
    </cofactor>
</comment>
<dbReference type="GO" id="GO:0010333">
    <property type="term" value="F:terpene synthase activity"/>
    <property type="evidence" value="ECO:0007669"/>
    <property type="project" value="InterPro"/>
</dbReference>
<evidence type="ECO:0000256" key="2">
    <source>
        <dbReference type="ARBA" id="ARBA00022723"/>
    </source>
</evidence>
<keyword evidence="3" id="KW-0460">Magnesium</keyword>
<evidence type="ECO:0000259" key="5">
    <source>
        <dbReference type="Pfam" id="PF01397"/>
    </source>
</evidence>
<dbReference type="PANTHER" id="PTHR31225:SF0">
    <property type="entry name" value="S-(+)-LINALOOL SYNTHASE, CHLOROPLASTIC"/>
    <property type="match status" value="1"/>
</dbReference>
<dbReference type="InterPro" id="IPR034741">
    <property type="entry name" value="Terpene_cyclase-like_1_C"/>
</dbReference>
<gene>
    <name evidence="7" type="ORF">E3N88_32193</name>
</gene>
<dbReference type="InterPro" id="IPR050148">
    <property type="entry name" value="Terpene_synthase-like"/>
</dbReference>
<evidence type="ECO:0000313" key="8">
    <source>
        <dbReference type="Proteomes" id="UP000326396"/>
    </source>
</evidence>
<reference evidence="7 8" key="1">
    <citation type="submission" date="2019-05" db="EMBL/GenBank/DDBJ databases">
        <title>Mikania micrantha, genome provides insights into the molecular mechanism of rapid growth.</title>
        <authorList>
            <person name="Liu B."/>
        </authorList>
    </citation>
    <scope>NUCLEOTIDE SEQUENCE [LARGE SCALE GENOMIC DNA]</scope>
    <source>
        <strain evidence="7">NLD-2019</strain>
        <tissue evidence="7">Leaf</tissue>
    </source>
</reference>
<evidence type="ECO:0000313" key="7">
    <source>
        <dbReference type="EMBL" id="KAD3336674.1"/>
    </source>
</evidence>
<keyword evidence="2" id="KW-0479">Metal-binding</keyword>
<dbReference type="InterPro" id="IPR008949">
    <property type="entry name" value="Isoprenoid_synthase_dom_sf"/>
</dbReference>
<dbReference type="Pfam" id="PF03936">
    <property type="entry name" value="Terpene_synth_C"/>
    <property type="match status" value="1"/>
</dbReference>
<protein>
    <submittedName>
        <fullName evidence="7">Uncharacterized protein</fullName>
    </submittedName>
</protein>
<dbReference type="InterPro" id="IPR036965">
    <property type="entry name" value="Terpene_synth_N_sf"/>
</dbReference>
<dbReference type="Pfam" id="PF01397">
    <property type="entry name" value="Terpene_synth"/>
    <property type="match status" value="1"/>
</dbReference>
<comment type="caution">
    <text evidence="7">The sequence shown here is derived from an EMBL/GenBank/DDBJ whole genome shotgun (WGS) entry which is preliminary data.</text>
</comment>
<organism evidence="7 8">
    <name type="scientific">Mikania micrantha</name>
    <name type="common">bitter vine</name>
    <dbReference type="NCBI Taxonomy" id="192012"/>
    <lineage>
        <taxon>Eukaryota</taxon>
        <taxon>Viridiplantae</taxon>
        <taxon>Streptophyta</taxon>
        <taxon>Embryophyta</taxon>
        <taxon>Tracheophyta</taxon>
        <taxon>Spermatophyta</taxon>
        <taxon>Magnoliopsida</taxon>
        <taxon>eudicotyledons</taxon>
        <taxon>Gunneridae</taxon>
        <taxon>Pentapetalae</taxon>
        <taxon>asterids</taxon>
        <taxon>campanulids</taxon>
        <taxon>Asterales</taxon>
        <taxon>Asteraceae</taxon>
        <taxon>Asteroideae</taxon>
        <taxon>Heliantheae alliance</taxon>
        <taxon>Eupatorieae</taxon>
        <taxon>Mikania</taxon>
    </lineage>
</organism>
<evidence type="ECO:0000256" key="4">
    <source>
        <dbReference type="ARBA" id="ARBA00023239"/>
    </source>
</evidence>
<evidence type="ECO:0000256" key="1">
    <source>
        <dbReference type="ARBA" id="ARBA00001946"/>
    </source>
</evidence>
<accession>A0A5N6M7U1</accession>
<dbReference type="GO" id="GO:0000287">
    <property type="term" value="F:magnesium ion binding"/>
    <property type="evidence" value="ECO:0007669"/>
    <property type="project" value="InterPro"/>
</dbReference>